<evidence type="ECO:0000313" key="4">
    <source>
        <dbReference type="Proteomes" id="UP001596263"/>
    </source>
</evidence>
<evidence type="ECO:0000256" key="1">
    <source>
        <dbReference type="SAM" id="MobiDB-lite"/>
    </source>
</evidence>
<dbReference type="SUPFAM" id="SSF109854">
    <property type="entry name" value="DinB/YfiT-like putative metalloenzymes"/>
    <property type="match status" value="1"/>
</dbReference>
<accession>A0ABW0CXB8</accession>
<dbReference type="Pfam" id="PF11716">
    <property type="entry name" value="MDMPI_N"/>
    <property type="match status" value="1"/>
</dbReference>
<feature type="compositionally biased region" description="Basic and acidic residues" evidence="1">
    <location>
        <begin position="8"/>
        <end position="20"/>
    </location>
</feature>
<gene>
    <name evidence="3" type="ORF">ACFPQ9_38730</name>
</gene>
<dbReference type="Proteomes" id="UP001596263">
    <property type="component" value="Unassembled WGS sequence"/>
</dbReference>
<feature type="region of interest" description="Disordered" evidence="1">
    <location>
        <begin position="104"/>
        <end position="123"/>
    </location>
</feature>
<dbReference type="NCBIfam" id="TIGR03083">
    <property type="entry name" value="maleylpyruvate isomerase family mycothiol-dependent enzyme"/>
    <property type="match status" value="1"/>
</dbReference>
<comment type="caution">
    <text evidence="3">The sequence shown here is derived from an EMBL/GenBank/DDBJ whole genome shotgun (WGS) entry which is preliminary data.</text>
</comment>
<dbReference type="NCBIfam" id="TIGR03086">
    <property type="entry name" value="TIGR03086 family metal-binding protein"/>
    <property type="match status" value="1"/>
</dbReference>
<dbReference type="EMBL" id="JBHSKM010000044">
    <property type="protein sequence ID" value="MFC5219773.1"/>
    <property type="molecule type" value="Genomic_DNA"/>
</dbReference>
<dbReference type="RefSeq" id="WP_380863882.1">
    <property type="nucleotide sequence ID" value="NZ_JBHSKM010000044.1"/>
</dbReference>
<proteinExistence type="predicted"/>
<sequence>MSAGASPSDRESGSRSDAVHATHAYAHITDKTSPGSQAPAHERENPMNPMTAPHNTLHSALSQCAGIVTATASGISAEQLGNRTPCEKFTVAELLDHLGQTLSSSARAARKESQPGEGSVPGMSAETVAQWAERAAAAWSAPEAYEGTTHFGPGEMPAGFAATITLEELALHGWDLARATGRPFDLGEETAQLVLNAVEEIAEQARANGAFGPPVLVPADAPAFHKALGASGRNPAWSG</sequence>
<protein>
    <submittedName>
        <fullName evidence="3">TIGR03086 family metal-binding protein</fullName>
    </submittedName>
</protein>
<feature type="region of interest" description="Disordered" evidence="1">
    <location>
        <begin position="1"/>
        <end position="55"/>
    </location>
</feature>
<dbReference type="InterPro" id="IPR034660">
    <property type="entry name" value="DinB/YfiT-like"/>
</dbReference>
<evidence type="ECO:0000259" key="2">
    <source>
        <dbReference type="Pfam" id="PF11716"/>
    </source>
</evidence>
<name>A0ABW0CXB8_STRCD</name>
<dbReference type="InterPro" id="IPR024344">
    <property type="entry name" value="MDMPI_metal-binding"/>
</dbReference>
<feature type="domain" description="Mycothiol-dependent maleylpyruvate isomerase metal-binding" evidence="2">
    <location>
        <begin position="66"/>
        <end position="177"/>
    </location>
</feature>
<evidence type="ECO:0000313" key="3">
    <source>
        <dbReference type="EMBL" id="MFC5219773.1"/>
    </source>
</evidence>
<reference evidence="4" key="1">
    <citation type="journal article" date="2019" name="Int. J. Syst. Evol. Microbiol.">
        <title>The Global Catalogue of Microorganisms (GCM) 10K type strain sequencing project: providing services to taxonomists for standard genome sequencing and annotation.</title>
        <authorList>
            <consortium name="The Broad Institute Genomics Platform"/>
            <consortium name="The Broad Institute Genome Sequencing Center for Infectious Disease"/>
            <person name="Wu L."/>
            <person name="Ma J."/>
        </authorList>
    </citation>
    <scope>NUCLEOTIDE SEQUENCE [LARGE SCALE GENOMIC DNA]</scope>
    <source>
        <strain evidence="4">KCTC 42586</strain>
    </source>
</reference>
<dbReference type="InterPro" id="IPR017517">
    <property type="entry name" value="Maleyloyr_isom"/>
</dbReference>
<keyword evidence="4" id="KW-1185">Reference proteome</keyword>
<dbReference type="InterPro" id="IPR017520">
    <property type="entry name" value="CHP03086"/>
</dbReference>
<organism evidence="3 4">
    <name type="scientific">Streptomyces coerulescens</name>
    <dbReference type="NCBI Taxonomy" id="29304"/>
    <lineage>
        <taxon>Bacteria</taxon>
        <taxon>Bacillati</taxon>
        <taxon>Actinomycetota</taxon>
        <taxon>Actinomycetes</taxon>
        <taxon>Kitasatosporales</taxon>
        <taxon>Streptomycetaceae</taxon>
        <taxon>Streptomyces</taxon>
    </lineage>
</organism>